<evidence type="ECO:0000256" key="1">
    <source>
        <dbReference type="SAM" id="Phobius"/>
    </source>
</evidence>
<name>D3B9B4_HETP5</name>
<keyword evidence="3" id="KW-1185">Reference proteome</keyword>
<dbReference type="GeneID" id="31360544"/>
<dbReference type="OMA" id="ANALWME"/>
<feature type="transmembrane region" description="Helical" evidence="1">
    <location>
        <begin position="173"/>
        <end position="193"/>
    </location>
</feature>
<evidence type="ECO:0000313" key="2">
    <source>
        <dbReference type="EMBL" id="EFA81826.1"/>
    </source>
</evidence>
<dbReference type="InParanoid" id="D3B9B4"/>
<feature type="transmembrane region" description="Helical" evidence="1">
    <location>
        <begin position="40"/>
        <end position="58"/>
    </location>
</feature>
<protein>
    <submittedName>
        <fullName evidence="2">Uncharacterized protein</fullName>
    </submittedName>
</protein>
<keyword evidence="1" id="KW-1133">Transmembrane helix</keyword>
<proteinExistence type="predicted"/>
<gene>
    <name evidence="2" type="ORF">PPL_05058</name>
</gene>
<feature type="transmembrane region" description="Helical" evidence="1">
    <location>
        <begin position="142"/>
        <end position="161"/>
    </location>
</feature>
<dbReference type="Proteomes" id="UP000001396">
    <property type="component" value="Unassembled WGS sequence"/>
</dbReference>
<accession>D3B9B4</accession>
<dbReference type="FunCoup" id="D3B9B4">
    <property type="interactions" value="805"/>
</dbReference>
<dbReference type="AlphaFoldDB" id="D3B9B4"/>
<comment type="caution">
    <text evidence="2">The sequence shown here is derived from an EMBL/GenBank/DDBJ whole genome shotgun (WGS) entry which is preliminary data.</text>
</comment>
<feature type="transmembrane region" description="Helical" evidence="1">
    <location>
        <begin position="305"/>
        <end position="325"/>
    </location>
</feature>
<sequence length="449" mass="51193">MSNKPPIYIMLAAQLLSVVGDSFGQRVSRVNFKHSPRHMMIGLCLMTAIQMFVIFSILQLSLPTSISGAIYINSTKVDCFYQLDVEGKIEDCTVQNCTEIPCKSQGPFSMFRSMKLHPFLFANGAFNIIYYNGEVLLYKEPLGLLFLVIAALSSTFLINPLNKIFGEPINQPIPPLIYIFGILGSLLSVIEFTPKPLITSKDQTESNDKDTLLDKNDSFIEQEYSEDKKVIEEKSRLINDSPADQDSPQQKKDAKYWLKTVGNVFLRSLRILIPMLLLMLANAIWMETSLFYNDQFRVNAFGYNSIDQVLLPFYLFPFMLIVDFIPPLKKLFLTEDDAKENMLQAVKGTWKETKYTGLITLFMYRFLINARAIIYFYLAIEYDLTLVYLELTLIRVVLNWLGAVILNLIVPKFIDATAEERRKTFYPINIVLKCLGTGGVVASLIILNK</sequence>
<feature type="transmembrane region" description="Helical" evidence="1">
    <location>
        <begin position="357"/>
        <end position="380"/>
    </location>
</feature>
<dbReference type="RefSeq" id="XP_020433943.1">
    <property type="nucleotide sequence ID" value="XM_020575954.1"/>
</dbReference>
<evidence type="ECO:0000313" key="3">
    <source>
        <dbReference type="Proteomes" id="UP000001396"/>
    </source>
</evidence>
<feature type="transmembrane region" description="Helical" evidence="1">
    <location>
        <begin position="264"/>
        <end position="285"/>
    </location>
</feature>
<keyword evidence="1" id="KW-0812">Transmembrane</keyword>
<dbReference type="EMBL" id="ADBJ01000022">
    <property type="protein sequence ID" value="EFA81826.1"/>
    <property type="molecule type" value="Genomic_DNA"/>
</dbReference>
<reference evidence="2 3" key="1">
    <citation type="journal article" date="2011" name="Genome Res.">
        <title>Phylogeny-wide analysis of social amoeba genomes highlights ancient origins for complex intercellular communication.</title>
        <authorList>
            <person name="Heidel A.J."/>
            <person name="Lawal H.M."/>
            <person name="Felder M."/>
            <person name="Schilde C."/>
            <person name="Helps N.R."/>
            <person name="Tunggal B."/>
            <person name="Rivero F."/>
            <person name="John U."/>
            <person name="Schleicher M."/>
            <person name="Eichinger L."/>
            <person name="Platzer M."/>
            <person name="Noegel A.A."/>
            <person name="Schaap P."/>
            <person name="Gloeckner G."/>
        </authorList>
    </citation>
    <scope>NUCLEOTIDE SEQUENCE [LARGE SCALE GENOMIC DNA]</scope>
    <source>
        <strain evidence="3">ATCC 26659 / Pp 5 / PN500</strain>
    </source>
</reference>
<feature type="transmembrane region" description="Helical" evidence="1">
    <location>
        <begin position="386"/>
        <end position="410"/>
    </location>
</feature>
<keyword evidence="1" id="KW-0472">Membrane</keyword>
<feature type="transmembrane region" description="Helical" evidence="1">
    <location>
        <begin position="430"/>
        <end position="447"/>
    </location>
</feature>
<organism evidence="2 3">
    <name type="scientific">Heterostelium pallidum (strain ATCC 26659 / Pp 5 / PN500)</name>
    <name type="common">Cellular slime mold</name>
    <name type="synonym">Polysphondylium pallidum</name>
    <dbReference type="NCBI Taxonomy" id="670386"/>
    <lineage>
        <taxon>Eukaryota</taxon>
        <taxon>Amoebozoa</taxon>
        <taxon>Evosea</taxon>
        <taxon>Eumycetozoa</taxon>
        <taxon>Dictyostelia</taxon>
        <taxon>Acytosteliales</taxon>
        <taxon>Acytosteliaceae</taxon>
        <taxon>Heterostelium</taxon>
    </lineage>
</organism>